<name>A0A0M0JLX3_9EUKA</name>
<sequence length="123" mass="13418">KNLHPVPVSGNRGRHLRTPPTQPGGSAAGAGLRRTRSRAGIGARQQPLRGGDDCGARRVETRRRGAARGDNRAIVASPDSARMPSNIALPCASASLLPCPSGRRWRRRRHRTCVHRRARWRGP</sequence>
<protein>
    <submittedName>
        <fullName evidence="2">Uncharacterized protein</fullName>
    </submittedName>
</protein>
<comment type="caution">
    <text evidence="2">The sequence shown here is derived from an EMBL/GenBank/DDBJ whole genome shotgun (WGS) entry which is preliminary data.</text>
</comment>
<dbReference type="AlphaFoldDB" id="A0A0M0JLX3"/>
<evidence type="ECO:0000256" key="1">
    <source>
        <dbReference type="SAM" id="MobiDB-lite"/>
    </source>
</evidence>
<feature type="non-terminal residue" evidence="2">
    <location>
        <position position="1"/>
    </location>
</feature>
<organism evidence="2 3">
    <name type="scientific">Chrysochromulina tobinii</name>
    <dbReference type="NCBI Taxonomy" id="1460289"/>
    <lineage>
        <taxon>Eukaryota</taxon>
        <taxon>Haptista</taxon>
        <taxon>Haptophyta</taxon>
        <taxon>Prymnesiophyceae</taxon>
        <taxon>Prymnesiales</taxon>
        <taxon>Chrysochromulinaceae</taxon>
        <taxon>Chrysochromulina</taxon>
    </lineage>
</organism>
<gene>
    <name evidence="2" type="ORF">Ctob_003185</name>
</gene>
<keyword evidence="3" id="KW-1185">Reference proteome</keyword>
<reference evidence="3" key="1">
    <citation type="journal article" date="2015" name="PLoS Genet.">
        <title>Genome Sequence and Transcriptome Analyses of Chrysochromulina tobin: Metabolic Tools for Enhanced Algal Fitness in the Prominent Order Prymnesiales (Haptophyceae).</title>
        <authorList>
            <person name="Hovde B.T."/>
            <person name="Deodato C.R."/>
            <person name="Hunsperger H.M."/>
            <person name="Ryken S.A."/>
            <person name="Yost W."/>
            <person name="Jha R.K."/>
            <person name="Patterson J."/>
            <person name="Monnat R.J. Jr."/>
            <person name="Barlow S.B."/>
            <person name="Starkenburg S.R."/>
            <person name="Cattolico R.A."/>
        </authorList>
    </citation>
    <scope>NUCLEOTIDE SEQUENCE</scope>
    <source>
        <strain evidence="3">CCMP291</strain>
    </source>
</reference>
<proteinExistence type="predicted"/>
<dbReference type="EMBL" id="JWZX01002711">
    <property type="protein sequence ID" value="KOO27465.1"/>
    <property type="molecule type" value="Genomic_DNA"/>
</dbReference>
<feature type="region of interest" description="Disordered" evidence="1">
    <location>
        <begin position="1"/>
        <end position="55"/>
    </location>
</feature>
<dbReference type="Proteomes" id="UP000037460">
    <property type="component" value="Unassembled WGS sequence"/>
</dbReference>
<evidence type="ECO:0000313" key="2">
    <source>
        <dbReference type="EMBL" id="KOO27465.1"/>
    </source>
</evidence>
<accession>A0A0M0JLX3</accession>
<evidence type="ECO:0000313" key="3">
    <source>
        <dbReference type="Proteomes" id="UP000037460"/>
    </source>
</evidence>
<feature type="non-terminal residue" evidence="2">
    <location>
        <position position="123"/>
    </location>
</feature>